<reference evidence="1" key="1">
    <citation type="submission" date="2019-08" db="EMBL/GenBank/DDBJ databases">
        <title>The improved chromosome-level genome for the pearl oyster Pinctada fucata martensii using PacBio sequencing and Hi-C.</title>
        <authorList>
            <person name="Zheng Z."/>
        </authorList>
    </citation>
    <scope>NUCLEOTIDE SEQUENCE</scope>
    <source>
        <strain evidence="1">ZZ-2019</strain>
        <tissue evidence="1">Adductor muscle</tissue>
    </source>
</reference>
<dbReference type="AlphaFoldDB" id="A0AA88YJG8"/>
<sequence length="236" mass="27347">LTEAIQEYFNDALNLKFNYTKEGKVRYLGNLDCNISFGSKRDDVLILELAEDRRNQQFPRSFKLQTYKLKSTDHIHIIGYPGGKVLQADLHCPLLMRTDLETIHKEKRKYWTEIHKPKRYRLGEDDIESGYKQVKERNDRDFFHASKSTTHGASGAPGFIVHKNVPVVLVMLVEGYPKFFHNLEDDDQKLTDPKFLVEAGIPMSRISQLLSQKKLIDLKEDIFKSIDKSTIGFIDT</sequence>
<evidence type="ECO:0000313" key="1">
    <source>
        <dbReference type="EMBL" id="KAK3106853.1"/>
    </source>
</evidence>
<protein>
    <submittedName>
        <fullName evidence="1">Uncharacterized protein</fullName>
    </submittedName>
</protein>
<dbReference type="Proteomes" id="UP001186944">
    <property type="component" value="Unassembled WGS sequence"/>
</dbReference>
<comment type="caution">
    <text evidence="1">The sequence shown here is derived from an EMBL/GenBank/DDBJ whole genome shotgun (WGS) entry which is preliminary data.</text>
</comment>
<accession>A0AA88YJG8</accession>
<organism evidence="1 2">
    <name type="scientific">Pinctada imbricata</name>
    <name type="common">Atlantic pearl-oyster</name>
    <name type="synonym">Pinctada martensii</name>
    <dbReference type="NCBI Taxonomy" id="66713"/>
    <lineage>
        <taxon>Eukaryota</taxon>
        <taxon>Metazoa</taxon>
        <taxon>Spiralia</taxon>
        <taxon>Lophotrochozoa</taxon>
        <taxon>Mollusca</taxon>
        <taxon>Bivalvia</taxon>
        <taxon>Autobranchia</taxon>
        <taxon>Pteriomorphia</taxon>
        <taxon>Pterioida</taxon>
        <taxon>Pterioidea</taxon>
        <taxon>Pteriidae</taxon>
        <taxon>Pinctada</taxon>
    </lineage>
</organism>
<feature type="non-terminal residue" evidence="1">
    <location>
        <position position="1"/>
    </location>
</feature>
<proteinExistence type="predicted"/>
<gene>
    <name evidence="1" type="ORF">FSP39_001276</name>
</gene>
<dbReference type="EMBL" id="VSWD01000002">
    <property type="protein sequence ID" value="KAK3106853.1"/>
    <property type="molecule type" value="Genomic_DNA"/>
</dbReference>
<evidence type="ECO:0000313" key="2">
    <source>
        <dbReference type="Proteomes" id="UP001186944"/>
    </source>
</evidence>
<keyword evidence="2" id="KW-1185">Reference proteome</keyword>
<name>A0AA88YJG8_PINIB</name>